<dbReference type="InParanoid" id="F4WVF1"/>
<dbReference type="EMBL" id="GL888387">
    <property type="protein sequence ID" value="EGI61772.1"/>
    <property type="molecule type" value="Genomic_DNA"/>
</dbReference>
<reference evidence="2" key="1">
    <citation type="submission" date="2011-02" db="EMBL/GenBank/DDBJ databases">
        <title>The genome of the leaf-cutting ant Acromyrmex echinatior suggests key adaptations to social evolution and fungus farming.</title>
        <authorList>
            <person name="Nygaard S."/>
            <person name="Zhang G."/>
        </authorList>
    </citation>
    <scope>NUCLEOTIDE SEQUENCE</scope>
</reference>
<proteinExistence type="predicted"/>
<dbReference type="AlphaFoldDB" id="F4WVF1"/>
<sequence>MAIKAKRDERFSPKPPVVSLQEERGIPALPVCLMKFRSLTGRSNALSLRGQEAFPKAREIEQRQQQQQQPTTIAKDARKCRRRPVRSRTRGERYISVVLYDTEEKNCIPFLERKNPEEDKAIRPADLIDRPQLRELNKID</sequence>
<accession>F4WVF1</accession>
<protein>
    <submittedName>
        <fullName evidence="2">Uncharacterized protein</fullName>
    </submittedName>
</protein>
<dbReference type="Proteomes" id="UP000007755">
    <property type="component" value="Unassembled WGS sequence"/>
</dbReference>
<feature type="compositionally biased region" description="Basic residues" evidence="1">
    <location>
        <begin position="78"/>
        <end position="88"/>
    </location>
</feature>
<feature type="region of interest" description="Disordered" evidence="1">
    <location>
        <begin position="57"/>
        <end position="88"/>
    </location>
</feature>
<name>F4WVF1_ACREC</name>
<evidence type="ECO:0000313" key="3">
    <source>
        <dbReference type="Proteomes" id="UP000007755"/>
    </source>
</evidence>
<organism evidence="3">
    <name type="scientific">Acromyrmex echinatior</name>
    <name type="common">Panamanian leafcutter ant</name>
    <name type="synonym">Acromyrmex octospinosus echinatior</name>
    <dbReference type="NCBI Taxonomy" id="103372"/>
    <lineage>
        <taxon>Eukaryota</taxon>
        <taxon>Metazoa</taxon>
        <taxon>Ecdysozoa</taxon>
        <taxon>Arthropoda</taxon>
        <taxon>Hexapoda</taxon>
        <taxon>Insecta</taxon>
        <taxon>Pterygota</taxon>
        <taxon>Neoptera</taxon>
        <taxon>Endopterygota</taxon>
        <taxon>Hymenoptera</taxon>
        <taxon>Apocrita</taxon>
        <taxon>Aculeata</taxon>
        <taxon>Formicoidea</taxon>
        <taxon>Formicidae</taxon>
        <taxon>Myrmicinae</taxon>
        <taxon>Acromyrmex</taxon>
    </lineage>
</organism>
<evidence type="ECO:0000313" key="2">
    <source>
        <dbReference type="EMBL" id="EGI61772.1"/>
    </source>
</evidence>
<evidence type="ECO:0000256" key="1">
    <source>
        <dbReference type="SAM" id="MobiDB-lite"/>
    </source>
</evidence>
<keyword evidence="3" id="KW-1185">Reference proteome</keyword>
<gene>
    <name evidence="2" type="ORF">G5I_09889</name>
</gene>